<feature type="region of interest" description="Disordered" evidence="6">
    <location>
        <begin position="170"/>
        <end position="208"/>
    </location>
</feature>
<feature type="non-terminal residue" evidence="8">
    <location>
        <position position="341"/>
    </location>
</feature>
<organism evidence="8">
    <name type="scientific">Vaccinium corymbosum</name>
    <name type="common">Highbush blueberry</name>
    <dbReference type="NCBI Taxonomy" id="69266"/>
    <lineage>
        <taxon>Eukaryota</taxon>
        <taxon>Viridiplantae</taxon>
        <taxon>Streptophyta</taxon>
        <taxon>Embryophyta</taxon>
        <taxon>Tracheophyta</taxon>
        <taxon>Spermatophyta</taxon>
        <taxon>Magnoliopsida</taxon>
        <taxon>eudicotyledons</taxon>
        <taxon>Gunneridae</taxon>
        <taxon>Pentapetalae</taxon>
        <taxon>asterids</taxon>
        <taxon>Ericales</taxon>
        <taxon>Ericaceae</taxon>
        <taxon>Vaccinioideae</taxon>
        <taxon>Vaccinieae</taxon>
        <taxon>Vaccinium</taxon>
    </lineage>
</organism>
<dbReference type="GO" id="GO:0046983">
    <property type="term" value="F:protein dimerization activity"/>
    <property type="evidence" value="ECO:0007669"/>
    <property type="project" value="InterPro"/>
</dbReference>
<evidence type="ECO:0000259" key="7">
    <source>
        <dbReference type="PROSITE" id="PS50888"/>
    </source>
</evidence>
<dbReference type="SUPFAM" id="SSF47459">
    <property type="entry name" value="HLH, helix-loop-helix DNA-binding domain"/>
    <property type="match status" value="1"/>
</dbReference>
<keyword evidence="3" id="KW-0238">DNA-binding</keyword>
<dbReference type="GO" id="GO:0003677">
    <property type="term" value="F:DNA binding"/>
    <property type="evidence" value="ECO:0007669"/>
    <property type="project" value="UniProtKB-KW"/>
</dbReference>
<dbReference type="EMBL" id="KU933620">
    <property type="protein sequence ID" value="AOY34377.1"/>
    <property type="molecule type" value="mRNA"/>
</dbReference>
<evidence type="ECO:0000256" key="3">
    <source>
        <dbReference type="ARBA" id="ARBA00023125"/>
    </source>
</evidence>
<dbReference type="SMART" id="SM00353">
    <property type="entry name" value="HLH"/>
    <property type="match status" value="1"/>
</dbReference>
<dbReference type="Gene3D" id="4.10.280.10">
    <property type="entry name" value="Helix-loop-helix DNA-binding domain"/>
    <property type="match status" value="1"/>
</dbReference>
<feature type="non-terminal residue" evidence="8">
    <location>
        <position position="1"/>
    </location>
</feature>
<dbReference type="PANTHER" id="PTHR46684">
    <property type="entry name" value="TRANSCRIPTION FACTOR FAMA"/>
    <property type="match status" value="1"/>
</dbReference>
<dbReference type="Pfam" id="PF00010">
    <property type="entry name" value="HLH"/>
    <property type="match status" value="1"/>
</dbReference>
<evidence type="ECO:0000256" key="2">
    <source>
        <dbReference type="ARBA" id="ARBA00023015"/>
    </source>
</evidence>
<feature type="domain" description="BHLH" evidence="7">
    <location>
        <begin position="111"/>
        <end position="162"/>
    </location>
</feature>
<reference evidence="8" key="1">
    <citation type="submission" date="2016-03" db="EMBL/GenBank/DDBJ databases">
        <title>Analysis of Transcriptome and BHLH Transcription Factors in Blueberry.</title>
        <authorList>
            <person name="Song Y."/>
        </authorList>
    </citation>
    <scope>NUCLEOTIDE SEQUENCE</scope>
</reference>
<evidence type="ECO:0000256" key="6">
    <source>
        <dbReference type="SAM" id="MobiDB-lite"/>
    </source>
</evidence>
<evidence type="ECO:0000256" key="4">
    <source>
        <dbReference type="ARBA" id="ARBA00023163"/>
    </source>
</evidence>
<name>A0A1D9CFI6_VACCO</name>
<dbReference type="PANTHER" id="PTHR46684:SF16">
    <property type="entry name" value="TRANSCRIPTION FACTOR BHLH67-LIKE ISOFORM X2"/>
    <property type="match status" value="1"/>
</dbReference>
<dbReference type="AlphaFoldDB" id="A0A1D9CFI6"/>
<dbReference type="CDD" id="cd11448">
    <property type="entry name" value="bHLH_AtFAMA_like"/>
    <property type="match status" value="1"/>
</dbReference>
<evidence type="ECO:0000256" key="1">
    <source>
        <dbReference type="ARBA" id="ARBA00004123"/>
    </source>
</evidence>
<dbReference type="PROSITE" id="PS50888">
    <property type="entry name" value="BHLH"/>
    <property type="match status" value="1"/>
</dbReference>
<evidence type="ECO:0000313" key="8">
    <source>
        <dbReference type="EMBL" id="AOY34377.1"/>
    </source>
</evidence>
<dbReference type="GO" id="GO:0005634">
    <property type="term" value="C:nucleus"/>
    <property type="evidence" value="ECO:0007669"/>
    <property type="project" value="UniProtKB-SubCell"/>
</dbReference>
<keyword evidence="4" id="KW-0804">Transcription</keyword>
<dbReference type="InterPro" id="IPR011598">
    <property type="entry name" value="bHLH_dom"/>
</dbReference>
<keyword evidence="2" id="KW-0805">Transcription regulation</keyword>
<protein>
    <submittedName>
        <fullName evidence="8">Transcription factor BHLH006</fullName>
    </submittedName>
</protein>
<proteinExistence type="evidence at transcript level"/>
<dbReference type="GO" id="GO:0010052">
    <property type="term" value="P:guard cell differentiation"/>
    <property type="evidence" value="ECO:0007669"/>
    <property type="project" value="InterPro"/>
</dbReference>
<feature type="compositionally biased region" description="Low complexity" evidence="6">
    <location>
        <begin position="192"/>
        <end position="208"/>
    </location>
</feature>
<dbReference type="InterPro" id="IPR036638">
    <property type="entry name" value="HLH_DNA-bd_sf"/>
</dbReference>
<keyword evidence="5" id="KW-0539">Nucleus</keyword>
<evidence type="ECO:0000256" key="5">
    <source>
        <dbReference type="ARBA" id="ARBA00023242"/>
    </source>
</evidence>
<sequence>FLEMLQSGPSFSPFSGVGLQQQQQFKELPESCLTHDAAALEIQISPVKSDTVVDPHLHRTHSPTVVACNHHHDRSKPVELEEQTAALKGQKKRKRVKRTRPALKNKEEIESQRMTHIAVERNRRRQMNDHLTALRSLMPSSHIQRGDQASIIGGAIDYVKELEQLHQSLQAQKRMKKSELFDQPGGGRGGDATSTPTSSSSSSATSTTVFLATSSPTTAQCGNVKSEFGELGRSMTEGTNIRSSHEFTAEKKSGAVEVHVTVIQNHVNLKVVCPRKAGQLLKAIVGLEELGLTVLHLNIMALENSAHYSFNLKIEEGCDIGSADGMAAVVHHMFSFINGTA</sequence>
<dbReference type="GO" id="GO:0003700">
    <property type="term" value="F:DNA-binding transcription factor activity"/>
    <property type="evidence" value="ECO:0007669"/>
    <property type="project" value="InterPro"/>
</dbReference>
<dbReference type="InterPro" id="IPR044283">
    <property type="entry name" value="FAMA/SPEECHLESS/MUTE-like"/>
</dbReference>
<accession>A0A1D9CFI6</accession>
<comment type="subcellular location">
    <subcellularLocation>
        <location evidence="1">Nucleus</location>
    </subcellularLocation>
</comment>
<dbReference type="GO" id="GO:0045893">
    <property type="term" value="P:positive regulation of DNA-templated transcription"/>
    <property type="evidence" value="ECO:0007669"/>
    <property type="project" value="TreeGrafter"/>
</dbReference>